<comment type="caution">
    <text evidence="2">The sequence shown here is derived from an EMBL/GenBank/DDBJ whole genome shotgun (WGS) entry which is preliminary data.</text>
</comment>
<feature type="region of interest" description="Disordered" evidence="1">
    <location>
        <begin position="96"/>
        <end position="118"/>
    </location>
</feature>
<name>A0A176WDW6_MARPO</name>
<sequence>MEDDRRGMGVGLGLALDSVTAVATSARVLMHKCAFCCDEHRNKPGDDGDARIGYGIHGSTGRNPLPLCGRWGGSDKGHTLVRGKDAEREACMSLGLDGGQPSPAPHRPGVVTSKQSAKDGASERGMAVCMGPWHSTNDAEIEEGAQASLQSAVTESKFHLTAQKAPSCYTEPQALYGHGHTLFLSVRKEKESV</sequence>
<evidence type="ECO:0000313" key="3">
    <source>
        <dbReference type="Proteomes" id="UP000077202"/>
    </source>
</evidence>
<keyword evidence="3" id="KW-1185">Reference proteome</keyword>
<protein>
    <submittedName>
        <fullName evidence="2">Uncharacterized protein</fullName>
    </submittedName>
</protein>
<dbReference type="Proteomes" id="UP000077202">
    <property type="component" value="Unassembled WGS sequence"/>
</dbReference>
<proteinExistence type="predicted"/>
<evidence type="ECO:0000256" key="1">
    <source>
        <dbReference type="SAM" id="MobiDB-lite"/>
    </source>
</evidence>
<dbReference type="EMBL" id="LVLJ01001341">
    <property type="protein sequence ID" value="OAE30326.1"/>
    <property type="molecule type" value="Genomic_DNA"/>
</dbReference>
<dbReference type="AlphaFoldDB" id="A0A176WDW6"/>
<evidence type="ECO:0000313" key="2">
    <source>
        <dbReference type="EMBL" id="OAE30326.1"/>
    </source>
</evidence>
<gene>
    <name evidence="2" type="ORF">AXG93_4201s1270</name>
</gene>
<reference evidence="2" key="1">
    <citation type="submission" date="2016-03" db="EMBL/GenBank/DDBJ databases">
        <title>Mechanisms controlling the formation of the plant cell surface in tip-growing cells are functionally conserved among land plants.</title>
        <authorList>
            <person name="Honkanen S."/>
            <person name="Jones V.A."/>
            <person name="Morieri G."/>
            <person name="Champion C."/>
            <person name="Hetherington A.J."/>
            <person name="Kelly S."/>
            <person name="Saint-Marcoux D."/>
            <person name="Proust H."/>
            <person name="Prescott H."/>
            <person name="Dolan L."/>
        </authorList>
    </citation>
    <scope>NUCLEOTIDE SEQUENCE [LARGE SCALE GENOMIC DNA]</scope>
    <source>
        <tissue evidence="2">Whole gametophyte</tissue>
    </source>
</reference>
<accession>A0A176WDW6</accession>
<organism evidence="2 3">
    <name type="scientific">Marchantia polymorpha subsp. ruderalis</name>
    <dbReference type="NCBI Taxonomy" id="1480154"/>
    <lineage>
        <taxon>Eukaryota</taxon>
        <taxon>Viridiplantae</taxon>
        <taxon>Streptophyta</taxon>
        <taxon>Embryophyta</taxon>
        <taxon>Marchantiophyta</taxon>
        <taxon>Marchantiopsida</taxon>
        <taxon>Marchantiidae</taxon>
        <taxon>Marchantiales</taxon>
        <taxon>Marchantiaceae</taxon>
        <taxon>Marchantia</taxon>
    </lineage>
</organism>